<evidence type="ECO:0000256" key="3">
    <source>
        <dbReference type="ARBA" id="ARBA00022989"/>
    </source>
</evidence>
<organism evidence="6 7">
    <name type="scientific">Phakopsora pachyrhizi</name>
    <name type="common">Asian soybean rust disease fungus</name>
    <dbReference type="NCBI Taxonomy" id="170000"/>
    <lineage>
        <taxon>Eukaryota</taxon>
        <taxon>Fungi</taxon>
        <taxon>Dikarya</taxon>
        <taxon>Basidiomycota</taxon>
        <taxon>Pucciniomycotina</taxon>
        <taxon>Pucciniomycetes</taxon>
        <taxon>Pucciniales</taxon>
        <taxon>Phakopsoraceae</taxon>
        <taxon>Phakopsora</taxon>
    </lineage>
</organism>
<feature type="transmembrane region" description="Helical" evidence="5">
    <location>
        <begin position="148"/>
        <end position="166"/>
    </location>
</feature>
<keyword evidence="2 5" id="KW-0812">Transmembrane</keyword>
<gene>
    <name evidence="6" type="ORF">PPACK8108_LOCUS924</name>
</gene>
<evidence type="ECO:0000256" key="5">
    <source>
        <dbReference type="SAM" id="Phobius"/>
    </source>
</evidence>
<evidence type="ECO:0000256" key="1">
    <source>
        <dbReference type="ARBA" id="ARBA00004141"/>
    </source>
</evidence>
<feature type="transmembrane region" description="Helical" evidence="5">
    <location>
        <begin position="107"/>
        <end position="128"/>
    </location>
</feature>
<dbReference type="Proteomes" id="UP001153365">
    <property type="component" value="Unassembled WGS sequence"/>
</dbReference>
<sequence>MSINSGEFCSITLVVVLCILQLAALCIAGWVAAWREILTPQAQKSMVRINVCLFTPALIFGKTAFELTPKILASLWIAPVGFTVLSIVSALIAWVIGLSFRLKNGTLNVAVVASMIMNANTLPIAFMNTFSNSLHVLNKSGKDTPEHILSKAIIILALYATVGNVIRWSLGIYILEHAVVEAEPPQPELAREIPSSLVNVLNIDRQKTFGSQAQHMIPPCTGDISARPITVNEGEQVIENEYGGTTAPPTALMTPLPFSTQQMLQAQEQPLNGVLSEKKTAKKKKVSWRSLMRGLIEFFNPPLLSSILAIVVSCIPAVQKGLGSVKAIRGFLTMAGDVAIPLTLVNIGGLFYHSRSKVKTKKSRINECCGALQNSYDEKKATAIAIFSRQVLSPAIMLPLLSTICHKTNLEVVKDPVFLISSTLVICSPPAVTLAQMIPKSRADKVESLISDILFWAHILVTPITTVIAVIVAVLIL</sequence>
<evidence type="ECO:0000313" key="6">
    <source>
        <dbReference type="EMBL" id="CAH7666563.1"/>
    </source>
</evidence>
<dbReference type="PANTHER" id="PTHR31794">
    <property type="entry name" value="AUXIN EFFLUX TRANSPORTER FAMILY PROTEIN (EUROFUNG)"/>
    <property type="match status" value="1"/>
</dbReference>
<reference evidence="6" key="1">
    <citation type="submission" date="2022-06" db="EMBL/GenBank/DDBJ databases">
        <authorList>
            <consortium name="SYNGENTA / RWTH Aachen University"/>
        </authorList>
    </citation>
    <scope>NUCLEOTIDE SEQUENCE</scope>
</reference>
<feature type="transmembrane region" description="Helical" evidence="5">
    <location>
        <begin position="417"/>
        <end position="438"/>
    </location>
</feature>
<comment type="caution">
    <text evidence="6">The sequence shown here is derived from an EMBL/GenBank/DDBJ whole genome shotgun (WGS) entry which is preliminary data.</text>
</comment>
<feature type="transmembrane region" description="Helical" evidence="5">
    <location>
        <begin position="71"/>
        <end position="95"/>
    </location>
</feature>
<comment type="subcellular location">
    <subcellularLocation>
        <location evidence="1">Membrane</location>
        <topology evidence="1">Multi-pass membrane protein</topology>
    </subcellularLocation>
</comment>
<feature type="transmembrane region" description="Helical" evidence="5">
    <location>
        <begin position="12"/>
        <end position="34"/>
    </location>
</feature>
<dbReference type="GO" id="GO:0016020">
    <property type="term" value="C:membrane"/>
    <property type="evidence" value="ECO:0007669"/>
    <property type="project" value="UniProtKB-SubCell"/>
</dbReference>
<feature type="transmembrane region" description="Helical" evidence="5">
    <location>
        <begin position="453"/>
        <end position="476"/>
    </location>
</feature>
<evidence type="ECO:0000256" key="4">
    <source>
        <dbReference type="ARBA" id="ARBA00023136"/>
    </source>
</evidence>
<protein>
    <submittedName>
        <fullName evidence="6">Auxin efflux carrier</fullName>
    </submittedName>
</protein>
<dbReference type="EMBL" id="CALTRL010000121">
    <property type="protein sequence ID" value="CAH7666563.1"/>
    <property type="molecule type" value="Genomic_DNA"/>
</dbReference>
<name>A0AAV0AID0_PHAPC</name>
<dbReference type="GO" id="GO:0055085">
    <property type="term" value="P:transmembrane transport"/>
    <property type="evidence" value="ECO:0007669"/>
    <property type="project" value="InterPro"/>
</dbReference>
<dbReference type="PANTHER" id="PTHR31794:SF2">
    <property type="entry name" value="AUXIN EFFLUX TRANSPORTER FAMILY PROTEIN (EUROFUNG)"/>
    <property type="match status" value="1"/>
</dbReference>
<feature type="transmembrane region" description="Helical" evidence="5">
    <location>
        <begin position="298"/>
        <end position="318"/>
    </location>
</feature>
<evidence type="ECO:0000313" key="7">
    <source>
        <dbReference type="Proteomes" id="UP001153365"/>
    </source>
</evidence>
<dbReference type="Pfam" id="PF03547">
    <property type="entry name" value="Mem_trans"/>
    <property type="match status" value="1"/>
</dbReference>
<keyword evidence="3 5" id="KW-1133">Transmembrane helix</keyword>
<feature type="transmembrane region" description="Helical" evidence="5">
    <location>
        <begin position="330"/>
        <end position="352"/>
    </location>
</feature>
<proteinExistence type="predicted"/>
<accession>A0AAV0AID0</accession>
<dbReference type="AlphaFoldDB" id="A0AAV0AID0"/>
<dbReference type="InterPro" id="IPR004776">
    <property type="entry name" value="Mem_transp_PIN-like"/>
</dbReference>
<keyword evidence="7" id="KW-1185">Reference proteome</keyword>
<evidence type="ECO:0000256" key="2">
    <source>
        <dbReference type="ARBA" id="ARBA00022692"/>
    </source>
</evidence>
<dbReference type="GO" id="GO:0005783">
    <property type="term" value="C:endoplasmic reticulum"/>
    <property type="evidence" value="ECO:0007669"/>
    <property type="project" value="TreeGrafter"/>
</dbReference>
<keyword evidence="4 5" id="KW-0472">Membrane</keyword>